<reference evidence="13" key="2">
    <citation type="submission" date="2025-08" db="UniProtKB">
        <authorList>
            <consortium name="Ensembl"/>
        </authorList>
    </citation>
    <scope>IDENTIFICATION</scope>
</reference>
<evidence type="ECO:0000256" key="4">
    <source>
        <dbReference type="ARBA" id="ARBA00022786"/>
    </source>
</evidence>
<evidence type="ECO:0000256" key="1">
    <source>
        <dbReference type="ARBA" id="ARBA00000707"/>
    </source>
</evidence>
<feature type="coiled-coil region" evidence="11">
    <location>
        <begin position="268"/>
        <end position="295"/>
    </location>
</feature>
<dbReference type="InterPro" id="IPR017390">
    <property type="entry name" value="Ubiquitinyl_hydrolase_UCH37"/>
</dbReference>
<evidence type="ECO:0000256" key="9">
    <source>
        <dbReference type="PIRSR" id="PIRSR038120-2"/>
    </source>
</evidence>
<dbReference type="GO" id="GO:0004843">
    <property type="term" value="F:cysteine-type deubiquitinase activity"/>
    <property type="evidence" value="ECO:0007669"/>
    <property type="project" value="UniProtKB-UniRule"/>
</dbReference>
<feature type="site" description="Transition state stabilizer" evidence="10">
    <location>
        <position position="64"/>
    </location>
</feature>
<gene>
    <name evidence="13" type="primary">UCHL5</name>
</gene>
<evidence type="ECO:0000256" key="7">
    <source>
        <dbReference type="PIRNR" id="PIRNR038120"/>
    </source>
</evidence>
<proteinExistence type="inferred from homology"/>
<dbReference type="FunFam" id="1.20.58.860:FF:000001">
    <property type="entry name" value="Ubiquitin carboxyl-terminal hydrolase"/>
    <property type="match status" value="1"/>
</dbReference>
<dbReference type="EC" id="3.4.19.12" evidence="7"/>
<dbReference type="InterPro" id="IPR001578">
    <property type="entry name" value="Peptidase_C12_UCH"/>
</dbReference>
<dbReference type="SUPFAM" id="SSF54001">
    <property type="entry name" value="Cysteine proteinases"/>
    <property type="match status" value="2"/>
</dbReference>
<keyword evidence="14" id="KW-1185">Reference proteome</keyword>
<dbReference type="AlphaFoldDB" id="A0A7N6AMN3"/>
<keyword evidence="3 7" id="KW-0645">Protease</keyword>
<dbReference type="FunFam" id="3.40.532.10:FF:000027">
    <property type="match status" value="1"/>
</dbReference>
<dbReference type="OMA" id="YIQYEIQ"/>
<evidence type="ECO:0000256" key="5">
    <source>
        <dbReference type="ARBA" id="ARBA00022801"/>
    </source>
</evidence>
<feature type="active site" description="Proton donor" evidence="8 10">
    <location>
        <position position="175"/>
    </location>
</feature>
<evidence type="ECO:0000313" key="13">
    <source>
        <dbReference type="Ensembl" id="ENSATEP00000051278.2"/>
    </source>
</evidence>
<dbReference type="GO" id="GO:0005737">
    <property type="term" value="C:cytoplasm"/>
    <property type="evidence" value="ECO:0007669"/>
    <property type="project" value="TreeGrafter"/>
</dbReference>
<dbReference type="GeneTree" id="ENSGT00940000155195"/>
<dbReference type="InterPro" id="IPR036959">
    <property type="entry name" value="Peptidase_C12_UCH_sf"/>
</dbReference>
<evidence type="ECO:0000256" key="10">
    <source>
        <dbReference type="PROSITE-ProRule" id="PRU01393"/>
    </source>
</evidence>
<dbReference type="Gene3D" id="1.20.58.860">
    <property type="match status" value="1"/>
</dbReference>
<keyword evidence="4 7" id="KW-0833">Ubl conjugation pathway</keyword>
<dbReference type="GO" id="GO:0006511">
    <property type="term" value="P:ubiquitin-dependent protein catabolic process"/>
    <property type="evidence" value="ECO:0007669"/>
    <property type="project" value="UniProtKB-UniRule"/>
</dbReference>
<dbReference type="Ensembl" id="ENSATET00000057604.2">
    <property type="protein sequence ID" value="ENSATEP00000051278.2"/>
    <property type="gene ID" value="ENSATEG00000001112.3"/>
</dbReference>
<dbReference type="Proteomes" id="UP000265040">
    <property type="component" value="Chromosome 4"/>
</dbReference>
<protein>
    <recommendedName>
        <fullName evidence="7">Ubiquitin carboxyl-terminal hydrolase</fullName>
        <ecNumber evidence="7">3.4.19.12</ecNumber>
    </recommendedName>
</protein>
<dbReference type="PROSITE" id="PS52049">
    <property type="entry name" value="ULD"/>
    <property type="match status" value="1"/>
</dbReference>
<sequence length="340" mass="39065">MLYLSLSGCKGAQVEEIWSMEPENFDNLKPVHGLIFLFKWQPGEEPAGSIVQDSRLDHIFFAKQVINNACATQAIVSVLLNCSHSDLLLGDTLTEFREFSQSFDAAVSSWYFLIYSILDGIIQSVLRFCISCSPQMKGLALSNSEVIRQVHNSFARQQMFEFDAKSSAKDEDAFHFVSYVPVNGRLYELDGLREGPIDLGACNQDDWISAVRPVIEKRIQKYSEGEIRFNLMAIVSDRKMIYERKISELQTQLTEDEPMDTDQSSTFLSSIQSEIAKYQLLIEEENQKLKRYKIENIRRKHNYLPFIMELLKTLAEYQQLIPLVEKAKEKQSAKKAQETK</sequence>
<dbReference type="GO" id="GO:0016579">
    <property type="term" value="P:protein deubiquitination"/>
    <property type="evidence" value="ECO:0007669"/>
    <property type="project" value="InterPro"/>
</dbReference>
<dbReference type="PANTHER" id="PTHR10589:SF16">
    <property type="entry name" value="UBIQUITIN CARBOXYL-TERMINAL HYDROLASE ISOZYME L5"/>
    <property type="match status" value="1"/>
</dbReference>
<comment type="catalytic activity">
    <reaction evidence="1 7 10">
        <text>Thiol-dependent hydrolysis of ester, thioester, amide, peptide and isopeptide bonds formed by the C-terminal Gly of ubiquitin (a 76-residue protein attached to proteins as an intracellular targeting signal).</text>
        <dbReference type="EC" id="3.4.19.12"/>
    </reaction>
</comment>
<name>A0A7N6AMN3_ANATE</name>
<organism evidence="13 14">
    <name type="scientific">Anabas testudineus</name>
    <name type="common">Climbing perch</name>
    <name type="synonym">Anthias testudineus</name>
    <dbReference type="NCBI Taxonomy" id="64144"/>
    <lineage>
        <taxon>Eukaryota</taxon>
        <taxon>Metazoa</taxon>
        <taxon>Chordata</taxon>
        <taxon>Craniata</taxon>
        <taxon>Vertebrata</taxon>
        <taxon>Euteleostomi</taxon>
        <taxon>Actinopterygii</taxon>
        <taxon>Neopterygii</taxon>
        <taxon>Teleostei</taxon>
        <taxon>Neoteleostei</taxon>
        <taxon>Acanthomorphata</taxon>
        <taxon>Anabantaria</taxon>
        <taxon>Anabantiformes</taxon>
        <taxon>Anabantoidei</taxon>
        <taxon>Anabantidae</taxon>
        <taxon>Anabas</taxon>
    </lineage>
</organism>
<dbReference type="CDD" id="cd02255">
    <property type="entry name" value="Peptidase_C12"/>
    <property type="match status" value="1"/>
</dbReference>
<dbReference type="PROSITE" id="PS52048">
    <property type="entry name" value="UCH_DOMAIN"/>
    <property type="match status" value="1"/>
</dbReference>
<reference evidence="13" key="1">
    <citation type="submission" date="2021-04" db="EMBL/GenBank/DDBJ databases">
        <authorList>
            <consortium name="Wellcome Sanger Institute Data Sharing"/>
        </authorList>
    </citation>
    <scope>NUCLEOTIDE SEQUENCE [LARGE SCALE GENOMIC DNA]</scope>
</reference>
<accession>A0A7N6AMN3</accession>
<feature type="site" description="Important for enzyme activity" evidence="9 10">
    <location>
        <position position="190"/>
    </location>
</feature>
<dbReference type="Pfam" id="PF01088">
    <property type="entry name" value="Peptidase_C12"/>
    <property type="match status" value="2"/>
</dbReference>
<dbReference type="GO" id="GO:0031011">
    <property type="term" value="C:Ino80 complex"/>
    <property type="evidence" value="ECO:0007669"/>
    <property type="project" value="InterPro"/>
</dbReference>
<dbReference type="InterPro" id="IPR033837">
    <property type="entry name" value="UCH37"/>
</dbReference>
<feature type="domain" description="UCH catalytic" evidence="12">
    <location>
        <begin position="1"/>
        <end position="236"/>
    </location>
</feature>
<dbReference type="PANTHER" id="PTHR10589">
    <property type="entry name" value="UBIQUITIN CARBOXYL-TERMINAL HYDROLASE"/>
    <property type="match status" value="1"/>
</dbReference>
<dbReference type="PIRSF" id="PIRSF038120">
    <property type="entry name" value="Ubiquitinyl_hydrolase_UCH37"/>
    <property type="match status" value="1"/>
</dbReference>
<keyword evidence="6 7" id="KW-0788">Thiol protease</keyword>
<evidence type="ECO:0000256" key="3">
    <source>
        <dbReference type="ARBA" id="ARBA00022670"/>
    </source>
</evidence>
<evidence type="ECO:0000256" key="2">
    <source>
        <dbReference type="ARBA" id="ARBA00009326"/>
    </source>
</evidence>
<evidence type="ECO:0000313" key="14">
    <source>
        <dbReference type="Proteomes" id="UP000265040"/>
    </source>
</evidence>
<dbReference type="Gene3D" id="3.40.532.10">
    <property type="entry name" value="Peptidase C12, ubiquitin carboxyl-terminal hydrolase"/>
    <property type="match status" value="1"/>
</dbReference>
<feature type="active site" description="Nucleophile" evidence="8 10">
    <location>
        <position position="70"/>
    </location>
</feature>
<dbReference type="GO" id="GO:0070628">
    <property type="term" value="F:proteasome binding"/>
    <property type="evidence" value="ECO:0007669"/>
    <property type="project" value="InterPro"/>
</dbReference>
<evidence type="ECO:0000256" key="11">
    <source>
        <dbReference type="SAM" id="Coils"/>
    </source>
</evidence>
<dbReference type="InterPro" id="IPR041507">
    <property type="entry name" value="UCH_C"/>
</dbReference>
<comment type="similarity">
    <text evidence="2 7 10">Belongs to the peptidase C12 family.</text>
</comment>
<dbReference type="Pfam" id="PF18031">
    <property type="entry name" value="UCH_C"/>
    <property type="match status" value="1"/>
</dbReference>
<evidence type="ECO:0000256" key="6">
    <source>
        <dbReference type="ARBA" id="ARBA00022807"/>
    </source>
</evidence>
<evidence type="ECO:0000259" key="12">
    <source>
        <dbReference type="PROSITE" id="PS52048"/>
    </source>
</evidence>
<keyword evidence="5 7" id="KW-0378">Hydrolase</keyword>
<keyword evidence="11" id="KW-0175">Coiled coil</keyword>
<dbReference type="InterPro" id="IPR038765">
    <property type="entry name" value="Papain-like_cys_pep_sf"/>
</dbReference>
<evidence type="ECO:0000256" key="8">
    <source>
        <dbReference type="PIRSR" id="PIRSR038120-1"/>
    </source>
</evidence>
<reference evidence="13" key="3">
    <citation type="submission" date="2025-09" db="UniProtKB">
        <authorList>
            <consortium name="Ensembl"/>
        </authorList>
    </citation>
    <scope>IDENTIFICATION</scope>
</reference>